<dbReference type="Gene3D" id="3.30.530.20">
    <property type="match status" value="1"/>
</dbReference>
<name>A0A501QBI5_9FLAO</name>
<evidence type="ECO:0000313" key="1">
    <source>
        <dbReference type="EMBL" id="TPD70033.1"/>
    </source>
</evidence>
<keyword evidence="2" id="KW-1185">Reference proteome</keyword>
<dbReference type="PANTHER" id="PTHR36166:SF1">
    <property type="entry name" value="SRPBCC DOMAIN-CONTAINING PROTEIN"/>
    <property type="match status" value="1"/>
</dbReference>
<dbReference type="CDD" id="cd07822">
    <property type="entry name" value="SRPBCC_4"/>
    <property type="match status" value="1"/>
</dbReference>
<reference evidence="1 2" key="1">
    <citation type="submission" date="2019-06" db="EMBL/GenBank/DDBJ databases">
        <title>Flavobacterium sp. MaA-Y11 from geoumgang.</title>
        <authorList>
            <person name="Jeong S."/>
        </authorList>
    </citation>
    <scope>NUCLEOTIDE SEQUENCE [LARGE SCALE GENOMIC DNA]</scope>
    <source>
        <strain evidence="1 2">MaA-Y11</strain>
    </source>
</reference>
<dbReference type="InterPro" id="IPR023393">
    <property type="entry name" value="START-like_dom_sf"/>
</dbReference>
<dbReference type="Proteomes" id="UP000319175">
    <property type="component" value="Unassembled WGS sequence"/>
</dbReference>
<dbReference type="Pfam" id="PF10604">
    <property type="entry name" value="Polyketide_cyc2"/>
    <property type="match status" value="1"/>
</dbReference>
<accession>A0A501QBI5</accession>
<dbReference type="PANTHER" id="PTHR36166">
    <property type="entry name" value="CHROMOSOME 9, WHOLE GENOME SHOTGUN SEQUENCE"/>
    <property type="match status" value="1"/>
</dbReference>
<reference evidence="1 2" key="2">
    <citation type="submission" date="2019-06" db="EMBL/GenBank/DDBJ databases">
        <authorList>
            <person name="Seo Y."/>
        </authorList>
    </citation>
    <scope>NUCLEOTIDE SEQUENCE [LARGE SCALE GENOMIC DNA]</scope>
    <source>
        <strain evidence="1 2">MaA-Y11</strain>
    </source>
</reference>
<sequence>MAKEIKTEIVIQATPEKIWSILSDFENYPNWNPFINTIEGNAAIGNKIKVSIHPPGGKKMTFRPIVITKIDEKEFSWRGKLLVRGLFDGEHKFELRDNKDGTVTFIQSEKFKGLFVWMFNPKKTEDGFNRMNEKLKELAEKE</sequence>
<dbReference type="EMBL" id="VFJE01000053">
    <property type="protein sequence ID" value="TPD70033.1"/>
    <property type="molecule type" value="Genomic_DNA"/>
</dbReference>
<comment type="caution">
    <text evidence="1">The sequence shown here is derived from an EMBL/GenBank/DDBJ whole genome shotgun (WGS) entry which is preliminary data.</text>
</comment>
<dbReference type="InterPro" id="IPR019587">
    <property type="entry name" value="Polyketide_cyclase/dehydratase"/>
</dbReference>
<dbReference type="SUPFAM" id="SSF55961">
    <property type="entry name" value="Bet v1-like"/>
    <property type="match status" value="1"/>
</dbReference>
<proteinExistence type="predicted"/>
<protein>
    <submittedName>
        <fullName evidence="1">SRPBCC domain-containing protein</fullName>
    </submittedName>
</protein>
<evidence type="ECO:0000313" key="2">
    <source>
        <dbReference type="Proteomes" id="UP000319175"/>
    </source>
</evidence>
<gene>
    <name evidence="1" type="ORF">FJA49_08675</name>
</gene>
<organism evidence="1 2">
    <name type="scientific">Flavobacterium microcysteis</name>
    <dbReference type="NCBI Taxonomy" id="2596891"/>
    <lineage>
        <taxon>Bacteria</taxon>
        <taxon>Pseudomonadati</taxon>
        <taxon>Bacteroidota</taxon>
        <taxon>Flavobacteriia</taxon>
        <taxon>Flavobacteriales</taxon>
        <taxon>Flavobacteriaceae</taxon>
        <taxon>Flavobacterium</taxon>
    </lineage>
</organism>
<dbReference type="AlphaFoldDB" id="A0A501QBI5"/>
<dbReference type="OrthoDB" id="191189at2"/>